<reference evidence="1" key="1">
    <citation type="submission" date="2023-06" db="EMBL/GenBank/DDBJ databases">
        <title>Genomic analysis of the entomopathogenic nematode Steinernema hermaphroditum.</title>
        <authorList>
            <person name="Schwarz E.M."/>
            <person name="Heppert J.K."/>
            <person name="Baniya A."/>
            <person name="Schwartz H.T."/>
            <person name="Tan C.-H."/>
            <person name="Antoshechkin I."/>
            <person name="Sternberg P.W."/>
            <person name="Goodrich-Blair H."/>
            <person name="Dillman A.R."/>
        </authorList>
    </citation>
    <scope>NUCLEOTIDE SEQUENCE</scope>
    <source>
        <strain evidence="1">PS9179</strain>
        <tissue evidence="1">Whole animal</tissue>
    </source>
</reference>
<evidence type="ECO:0000313" key="1">
    <source>
        <dbReference type="EMBL" id="KAK0426432.1"/>
    </source>
</evidence>
<accession>A0AA39INC5</accession>
<name>A0AA39INC5_9BILA</name>
<dbReference type="EMBL" id="JAUCMV010000001">
    <property type="protein sequence ID" value="KAK0426432.1"/>
    <property type="molecule type" value="Genomic_DNA"/>
</dbReference>
<sequence>MPQTTKKPSVRELSATPEKYDFADEYVDRILELLQNPCSSAAHIRVISSSTVAQELLVTRLMARGEFLGDTVMLRKFDCNLLDGCGRVLLRELYHKLEIPQEIDSFETLCDGLDLVGNSKRRVAVFYNADRLRRFPPNVLAMLFAIAEEKYDGFRIVTVGSSKMDYSESFEITSPVNIVIENFAKDDLLDYLTDDVRHYQPALQRALRLGARGEASLGSVLEEGRLHEGAGF</sequence>
<comment type="caution">
    <text evidence="1">The sequence shown here is derived from an EMBL/GenBank/DDBJ whole genome shotgun (WGS) entry which is preliminary data.</text>
</comment>
<evidence type="ECO:0000313" key="2">
    <source>
        <dbReference type="Proteomes" id="UP001175271"/>
    </source>
</evidence>
<dbReference type="AlphaFoldDB" id="A0AA39INC5"/>
<keyword evidence="2" id="KW-1185">Reference proteome</keyword>
<protein>
    <submittedName>
        <fullName evidence="1">Uncharacterized protein</fullName>
    </submittedName>
</protein>
<organism evidence="1 2">
    <name type="scientific">Steinernema hermaphroditum</name>
    <dbReference type="NCBI Taxonomy" id="289476"/>
    <lineage>
        <taxon>Eukaryota</taxon>
        <taxon>Metazoa</taxon>
        <taxon>Ecdysozoa</taxon>
        <taxon>Nematoda</taxon>
        <taxon>Chromadorea</taxon>
        <taxon>Rhabditida</taxon>
        <taxon>Tylenchina</taxon>
        <taxon>Panagrolaimomorpha</taxon>
        <taxon>Strongyloidoidea</taxon>
        <taxon>Steinernematidae</taxon>
        <taxon>Steinernema</taxon>
    </lineage>
</organism>
<gene>
    <name evidence="1" type="ORF">QR680_009707</name>
</gene>
<dbReference type="Proteomes" id="UP001175271">
    <property type="component" value="Unassembled WGS sequence"/>
</dbReference>
<proteinExistence type="predicted"/>